<dbReference type="InterPro" id="IPR039565">
    <property type="entry name" value="BamD-like"/>
</dbReference>
<evidence type="ECO:0000313" key="8">
    <source>
        <dbReference type="Proteomes" id="UP000593765"/>
    </source>
</evidence>
<dbReference type="Pfam" id="PF13525">
    <property type="entry name" value="YfiO"/>
    <property type="match status" value="1"/>
</dbReference>
<feature type="region of interest" description="Disordered" evidence="4">
    <location>
        <begin position="332"/>
        <end position="354"/>
    </location>
</feature>
<evidence type="ECO:0000256" key="4">
    <source>
        <dbReference type="SAM" id="MobiDB-lite"/>
    </source>
</evidence>
<accession>A0A7M2WZY5</accession>
<keyword evidence="2" id="KW-0472">Membrane</keyword>
<dbReference type="NCBIfam" id="TIGR03302">
    <property type="entry name" value="OM_YfiO"/>
    <property type="match status" value="1"/>
</dbReference>
<reference evidence="7 8" key="1">
    <citation type="submission" date="2020-10" db="EMBL/GenBank/DDBJ databases">
        <title>Wide distribution of Phycisphaera-like planctomycetes from WD2101 soil group in peatlands and genome analysis of the first cultivated representative.</title>
        <authorList>
            <person name="Dedysh S.N."/>
            <person name="Beletsky A.V."/>
            <person name="Ivanova A."/>
            <person name="Kulichevskaya I.S."/>
            <person name="Suzina N.E."/>
            <person name="Philippov D.A."/>
            <person name="Rakitin A.L."/>
            <person name="Mardanov A.V."/>
            <person name="Ravin N.V."/>
        </authorList>
    </citation>
    <scope>NUCLEOTIDE SEQUENCE [LARGE SCALE GENOMIC DNA]</scope>
    <source>
        <strain evidence="7 8">M1803</strain>
    </source>
</reference>
<evidence type="ECO:0000256" key="5">
    <source>
        <dbReference type="SAM" id="SignalP"/>
    </source>
</evidence>
<feature type="chain" id="PRO_5034885966" evidence="5">
    <location>
        <begin position="24"/>
        <end position="354"/>
    </location>
</feature>
<dbReference type="EMBL" id="CP063458">
    <property type="protein sequence ID" value="QOV90401.1"/>
    <property type="molecule type" value="Genomic_DNA"/>
</dbReference>
<evidence type="ECO:0000256" key="2">
    <source>
        <dbReference type="ARBA" id="ARBA00023136"/>
    </source>
</evidence>
<dbReference type="Proteomes" id="UP000593765">
    <property type="component" value="Chromosome"/>
</dbReference>
<dbReference type="SUPFAM" id="SSF48452">
    <property type="entry name" value="TPR-like"/>
    <property type="match status" value="1"/>
</dbReference>
<gene>
    <name evidence="7" type="primary">bamD</name>
    <name evidence="7" type="ORF">IPV69_03265</name>
</gene>
<feature type="signal peptide" evidence="5">
    <location>
        <begin position="1"/>
        <end position="23"/>
    </location>
</feature>
<dbReference type="InterPro" id="IPR017689">
    <property type="entry name" value="BamD"/>
</dbReference>
<proteinExistence type="predicted"/>
<sequence>MRRNACLLTCLLSVLAWSASPTAADTKSAKTWDFSGRGRWNEVQQPTSQPVANVTLDKVEQLLGSNQHGPALELALQWIKAPENRLAPDRDRGLFLLAEAYYQDDERITAFYHLDELLDYYPESRFFYPALEKQYLIADEYLKGRKRKLLGIPIFSVDEEAIDMLFRIQERSPGSPLAERSLLRSADFYFSKSEWELAADAYGAYGRSYPRSPEIGRVRLQRALASFAQFRGSRHDATPLIDARAQFEDVKTRYPELAQQANVQKFIDTINTTLARKMLGTADFYRRTSKPKAAAYTLLTLISTYPLLPEADQARSELKRLPQVAVDQAEAIRVPTAATRPIGPEKPAELQPKK</sequence>
<dbReference type="InterPro" id="IPR011990">
    <property type="entry name" value="TPR-like_helical_dom_sf"/>
</dbReference>
<dbReference type="RefSeq" id="WP_206293482.1">
    <property type="nucleotide sequence ID" value="NZ_CP063458.1"/>
</dbReference>
<keyword evidence="1 5" id="KW-0732">Signal</keyword>
<feature type="domain" description="Outer membrane lipoprotein BamD-like" evidence="6">
    <location>
        <begin position="159"/>
        <end position="314"/>
    </location>
</feature>
<evidence type="ECO:0000256" key="1">
    <source>
        <dbReference type="ARBA" id="ARBA00022729"/>
    </source>
</evidence>
<evidence type="ECO:0000259" key="6">
    <source>
        <dbReference type="Pfam" id="PF13525"/>
    </source>
</evidence>
<dbReference type="AlphaFoldDB" id="A0A7M2WZY5"/>
<dbReference type="KEGG" id="hbs:IPV69_03265"/>
<evidence type="ECO:0000256" key="3">
    <source>
        <dbReference type="ARBA" id="ARBA00023237"/>
    </source>
</evidence>
<protein>
    <submittedName>
        <fullName evidence="7">Outer membrane protein assembly factor BamD</fullName>
    </submittedName>
</protein>
<dbReference type="Gene3D" id="1.25.40.10">
    <property type="entry name" value="Tetratricopeptide repeat domain"/>
    <property type="match status" value="1"/>
</dbReference>
<keyword evidence="8" id="KW-1185">Reference proteome</keyword>
<keyword evidence="3" id="KW-0998">Cell outer membrane</keyword>
<organism evidence="7 8">
    <name type="scientific">Humisphaera borealis</name>
    <dbReference type="NCBI Taxonomy" id="2807512"/>
    <lineage>
        <taxon>Bacteria</taxon>
        <taxon>Pseudomonadati</taxon>
        <taxon>Planctomycetota</taxon>
        <taxon>Phycisphaerae</taxon>
        <taxon>Tepidisphaerales</taxon>
        <taxon>Tepidisphaeraceae</taxon>
        <taxon>Humisphaera</taxon>
    </lineage>
</organism>
<name>A0A7M2WZY5_9BACT</name>
<evidence type="ECO:0000313" key="7">
    <source>
        <dbReference type="EMBL" id="QOV90401.1"/>
    </source>
</evidence>